<dbReference type="InterPro" id="IPR013798">
    <property type="entry name" value="Indole-3-glycerol_P_synth_dom"/>
</dbReference>
<keyword evidence="12" id="KW-1185">Reference proteome</keyword>
<comment type="similarity">
    <text evidence="8">Belongs to the TrpC family.</text>
</comment>
<evidence type="ECO:0000256" key="7">
    <source>
        <dbReference type="ARBA" id="ARBA00023239"/>
    </source>
</evidence>
<evidence type="ECO:0000256" key="6">
    <source>
        <dbReference type="ARBA" id="ARBA00023141"/>
    </source>
</evidence>
<gene>
    <name evidence="8 11" type="primary">trpC</name>
    <name evidence="11" type="ORF">AFCDBAGC_2337</name>
</gene>
<keyword evidence="3 8" id="KW-0028">Amino-acid biosynthesis</keyword>
<comment type="caution">
    <text evidence="11">The sequence shown here is derived from an EMBL/GenBank/DDBJ whole genome shotgun (WGS) entry which is preliminary data.</text>
</comment>
<protein>
    <recommendedName>
        <fullName evidence="8">Indole-3-glycerol phosphate synthase</fullName>
        <shortName evidence="8">IGPS</shortName>
        <ecNumber evidence="8">4.1.1.48</ecNumber>
    </recommendedName>
</protein>
<keyword evidence="4 8" id="KW-0210">Decarboxylase</keyword>
<dbReference type="NCBIfam" id="NF001370">
    <property type="entry name" value="PRK00278.1-2"/>
    <property type="match status" value="1"/>
</dbReference>
<comment type="catalytic activity">
    <reaction evidence="1 8">
        <text>1-(2-carboxyphenylamino)-1-deoxy-D-ribulose 5-phosphate + H(+) = (1S,2R)-1-C-(indol-3-yl)glycerol 3-phosphate + CO2 + H2O</text>
        <dbReference type="Rhea" id="RHEA:23476"/>
        <dbReference type="ChEBI" id="CHEBI:15377"/>
        <dbReference type="ChEBI" id="CHEBI:15378"/>
        <dbReference type="ChEBI" id="CHEBI:16526"/>
        <dbReference type="ChEBI" id="CHEBI:58613"/>
        <dbReference type="ChEBI" id="CHEBI:58866"/>
        <dbReference type="EC" id="4.1.1.48"/>
    </reaction>
</comment>
<dbReference type="RefSeq" id="WP_147751395.1">
    <property type="nucleotide sequence ID" value="NZ_BPQG01000033.1"/>
</dbReference>
<reference evidence="11 12" key="1">
    <citation type="journal article" date="2021" name="Front. Microbiol.">
        <title>Comprehensive Comparative Genomics and Phenotyping of Methylobacterium Species.</title>
        <authorList>
            <person name="Alessa O."/>
            <person name="Ogura Y."/>
            <person name="Fujitani Y."/>
            <person name="Takami H."/>
            <person name="Hayashi T."/>
            <person name="Sahin N."/>
            <person name="Tani A."/>
        </authorList>
    </citation>
    <scope>NUCLEOTIDE SEQUENCE [LARGE SCALE GENOMIC DNA]</scope>
    <source>
        <strain evidence="11 12">DSM 23679</strain>
    </source>
</reference>
<evidence type="ECO:0000256" key="4">
    <source>
        <dbReference type="ARBA" id="ARBA00022793"/>
    </source>
</evidence>
<dbReference type="InterPro" id="IPR013785">
    <property type="entry name" value="Aldolase_TIM"/>
</dbReference>
<name>A0ABQ4QI16_9HYPH</name>
<evidence type="ECO:0000256" key="3">
    <source>
        <dbReference type="ARBA" id="ARBA00022605"/>
    </source>
</evidence>
<dbReference type="Proteomes" id="UP001055117">
    <property type="component" value="Unassembled WGS sequence"/>
</dbReference>
<dbReference type="PANTHER" id="PTHR22854">
    <property type="entry name" value="TRYPTOPHAN BIOSYNTHESIS PROTEIN"/>
    <property type="match status" value="1"/>
</dbReference>
<dbReference type="Gene3D" id="3.20.20.70">
    <property type="entry name" value="Aldolase class I"/>
    <property type="match status" value="1"/>
</dbReference>
<dbReference type="PROSITE" id="PS00614">
    <property type="entry name" value="IGPS"/>
    <property type="match status" value="1"/>
</dbReference>
<evidence type="ECO:0000313" key="12">
    <source>
        <dbReference type="Proteomes" id="UP001055117"/>
    </source>
</evidence>
<dbReference type="EMBL" id="BPQG01000033">
    <property type="protein sequence ID" value="GJD44470.1"/>
    <property type="molecule type" value="Genomic_DNA"/>
</dbReference>
<dbReference type="NCBIfam" id="NF001377">
    <property type="entry name" value="PRK00278.2-4"/>
    <property type="match status" value="1"/>
</dbReference>
<dbReference type="InterPro" id="IPR011060">
    <property type="entry name" value="RibuloseP-bd_barrel"/>
</dbReference>
<evidence type="ECO:0000256" key="2">
    <source>
        <dbReference type="ARBA" id="ARBA00004696"/>
    </source>
</evidence>
<dbReference type="PANTHER" id="PTHR22854:SF2">
    <property type="entry name" value="INDOLE-3-GLYCEROL-PHOSPHATE SYNTHASE"/>
    <property type="match status" value="1"/>
</dbReference>
<dbReference type="HAMAP" id="MF_00134_B">
    <property type="entry name" value="IGPS_B"/>
    <property type="match status" value="1"/>
</dbReference>
<dbReference type="EC" id="4.1.1.48" evidence="8"/>
<keyword evidence="6 8" id="KW-0057">Aromatic amino acid biosynthesis</keyword>
<evidence type="ECO:0000259" key="10">
    <source>
        <dbReference type="Pfam" id="PF00218"/>
    </source>
</evidence>
<evidence type="ECO:0000313" key="11">
    <source>
        <dbReference type="EMBL" id="GJD44470.1"/>
    </source>
</evidence>
<organism evidence="11 12">
    <name type="scientific">Methylobacterium cerastii</name>
    <dbReference type="NCBI Taxonomy" id="932741"/>
    <lineage>
        <taxon>Bacteria</taxon>
        <taxon>Pseudomonadati</taxon>
        <taxon>Pseudomonadota</taxon>
        <taxon>Alphaproteobacteria</taxon>
        <taxon>Hyphomicrobiales</taxon>
        <taxon>Methylobacteriaceae</taxon>
        <taxon>Methylobacterium</taxon>
    </lineage>
</organism>
<dbReference type="Pfam" id="PF00218">
    <property type="entry name" value="IGPS"/>
    <property type="match status" value="1"/>
</dbReference>
<accession>A0ABQ4QI16</accession>
<dbReference type="NCBIfam" id="NF001373">
    <property type="entry name" value="PRK00278.1-6"/>
    <property type="match status" value="1"/>
</dbReference>
<sequence length="296" mass="31471">MATDALAEPPPPTEPPATDRSSVLARIEAYKRREIAEAKLRVPLAKLETRAAKASPPRGFADAIRAHVAEGRPALIAEVKKASPSKGLIRADFDPATLAAAYEKGGATCLSVLTDEPSFQGRPEYLIQARDACGLPVLRKDFLFEPYQVYEARAWGADCILAIMACLDDDEALALVETAKELGMDVLVEVHDAAELARAIPLGTALIGVNNRNLKTFEVSFETAIKLGAAIPPDRIAVAESGIGGHDDVARLGRHGLNVVLVGESLMRQPDVTAATHALLFGGKPFNAKPAKKAKA</sequence>
<comment type="pathway">
    <text evidence="2 8">Amino-acid biosynthesis; L-tryptophan biosynthesis; L-tryptophan from chorismate: step 4/5.</text>
</comment>
<evidence type="ECO:0000256" key="9">
    <source>
        <dbReference type="SAM" id="MobiDB-lite"/>
    </source>
</evidence>
<keyword evidence="7 8" id="KW-0456">Lyase</keyword>
<keyword evidence="5 8" id="KW-0822">Tryptophan biosynthesis</keyword>
<evidence type="ECO:0000256" key="5">
    <source>
        <dbReference type="ARBA" id="ARBA00022822"/>
    </source>
</evidence>
<feature type="domain" description="Indole-3-glycerol phosphate synthase" evidence="10">
    <location>
        <begin position="24"/>
        <end position="279"/>
    </location>
</feature>
<evidence type="ECO:0000256" key="1">
    <source>
        <dbReference type="ARBA" id="ARBA00001633"/>
    </source>
</evidence>
<dbReference type="InterPro" id="IPR045186">
    <property type="entry name" value="Indole-3-glycerol_P_synth"/>
</dbReference>
<feature type="region of interest" description="Disordered" evidence="9">
    <location>
        <begin position="1"/>
        <end position="23"/>
    </location>
</feature>
<evidence type="ECO:0000256" key="8">
    <source>
        <dbReference type="HAMAP-Rule" id="MF_00134"/>
    </source>
</evidence>
<dbReference type="CDD" id="cd00331">
    <property type="entry name" value="IGPS"/>
    <property type="match status" value="1"/>
</dbReference>
<dbReference type="InterPro" id="IPR001468">
    <property type="entry name" value="Indole-3-GlycerolPSynthase_CS"/>
</dbReference>
<proteinExistence type="inferred from homology"/>
<dbReference type="SUPFAM" id="SSF51366">
    <property type="entry name" value="Ribulose-phoshate binding barrel"/>
    <property type="match status" value="1"/>
</dbReference>